<dbReference type="AlphaFoldDB" id="A0A4R0QX47"/>
<evidence type="ECO:0000313" key="2">
    <source>
        <dbReference type="Proteomes" id="UP000291289"/>
    </source>
</evidence>
<dbReference type="Gene3D" id="3.30.930.20">
    <property type="entry name" value="Protein of unknown function DUF1054"/>
    <property type="match status" value="1"/>
</dbReference>
<accession>A0A4R0QX47</accession>
<protein>
    <submittedName>
        <fullName evidence="1">DUF1054 family protein</fullName>
    </submittedName>
</protein>
<proteinExistence type="predicted"/>
<keyword evidence="2" id="KW-1185">Reference proteome</keyword>
<dbReference type="OrthoDB" id="9812818at2"/>
<organism evidence="1 2">
    <name type="scientific">Alloscardovia theropitheci</name>
    <dbReference type="NCBI Taxonomy" id="2496842"/>
    <lineage>
        <taxon>Bacteria</taxon>
        <taxon>Bacillati</taxon>
        <taxon>Actinomycetota</taxon>
        <taxon>Actinomycetes</taxon>
        <taxon>Bifidobacteriales</taxon>
        <taxon>Bifidobacteriaceae</taxon>
        <taxon>Alloscardovia</taxon>
    </lineage>
</organism>
<dbReference type="SUPFAM" id="SSF142913">
    <property type="entry name" value="YktB/PF0168-like"/>
    <property type="match status" value="1"/>
</dbReference>
<dbReference type="Proteomes" id="UP000291289">
    <property type="component" value="Unassembled WGS sequence"/>
</dbReference>
<name>A0A4R0QX47_9BIFI</name>
<dbReference type="InterPro" id="IPR053707">
    <property type="entry name" value="UPF0637_domain_sf"/>
</dbReference>
<gene>
    <name evidence="1" type="ORF">EJ419_05835</name>
</gene>
<reference evidence="1 2" key="1">
    <citation type="submission" date="2018-12" db="EMBL/GenBank/DDBJ databases">
        <title>Alloscrdovia theropitheci sp. nov: a novel taxon from the feces of the bleeding-herat monkey (Theropithecus geleda).</title>
        <authorList>
            <person name="Modesto M."/>
        </authorList>
    </citation>
    <scope>NUCLEOTIDE SEQUENCE [LARGE SCALE GENOMIC DNA]</scope>
    <source>
        <strain evidence="1 2">GLDI4/2</strain>
    </source>
</reference>
<sequence>MFDIGSYLYLKPFRLRDMSFDAAAFNVFSVQGLEPRMQAIRQRIWTEFDVFSEHIARHVQKELDMQAPLHIHVAKHARRTSNAPDSTWVAVGGDKRGYKKYPHFQIGINDEYVFIVLACIDNPLYEVEIAREFTNRAAELEKLSDDFIIIPDHTRKEYEKCSDIDCEQFFNRVAHVKRAEFMMGRLLSQSVAREMNDEQTSAWMIQTVDELLPWYRTAMRFYGEEK</sequence>
<comment type="caution">
    <text evidence="1">The sequence shown here is derived from an EMBL/GenBank/DDBJ whole genome shotgun (WGS) entry which is preliminary data.</text>
</comment>
<dbReference type="EMBL" id="RXLP01000023">
    <property type="protein sequence ID" value="TCD53951.1"/>
    <property type="molecule type" value="Genomic_DNA"/>
</dbReference>
<evidence type="ECO:0000313" key="1">
    <source>
        <dbReference type="EMBL" id="TCD53951.1"/>
    </source>
</evidence>
<dbReference type="InterPro" id="IPR009403">
    <property type="entry name" value="UPF0637"/>
</dbReference>
<dbReference type="Pfam" id="PF06335">
    <property type="entry name" value="DUF1054"/>
    <property type="match status" value="1"/>
</dbReference>